<dbReference type="GO" id="GO:0002476">
    <property type="term" value="P:antigen processing and presentation of endogenous peptide antigen via MHC class Ib"/>
    <property type="evidence" value="ECO:0007669"/>
    <property type="project" value="TreeGrafter"/>
</dbReference>
<dbReference type="RefSeq" id="XP_004847086.1">
    <property type="nucleotide sequence ID" value="XM_004847029.3"/>
</dbReference>
<dbReference type="KEGG" id="hgl:101721938"/>
<dbReference type="Gene3D" id="3.30.500.10">
    <property type="entry name" value="MHC class I-like antigen recognition-like"/>
    <property type="match status" value="1"/>
</dbReference>
<gene>
    <name evidence="8" type="primary">LOC101721938</name>
</gene>
<dbReference type="InterPro" id="IPR011162">
    <property type="entry name" value="MHC_I/II-like_Ag-recog"/>
</dbReference>
<keyword evidence="4" id="KW-0393">Immunoglobulin domain</keyword>
<dbReference type="Proteomes" id="UP000694906">
    <property type="component" value="Unplaced"/>
</dbReference>
<evidence type="ECO:0000256" key="2">
    <source>
        <dbReference type="ARBA" id="ARBA00023130"/>
    </source>
</evidence>
<dbReference type="GO" id="GO:0009897">
    <property type="term" value="C:external side of plasma membrane"/>
    <property type="evidence" value="ECO:0007669"/>
    <property type="project" value="TreeGrafter"/>
</dbReference>
<evidence type="ECO:0000313" key="8">
    <source>
        <dbReference type="RefSeq" id="XP_004847086.1"/>
    </source>
</evidence>
<evidence type="ECO:0000259" key="6">
    <source>
        <dbReference type="Pfam" id="PF00129"/>
    </source>
</evidence>
<dbReference type="AlphaFoldDB" id="A0AAX6P9S7"/>
<evidence type="ECO:0000256" key="1">
    <source>
        <dbReference type="ARBA" id="ARBA00004308"/>
    </source>
</evidence>
<proteinExistence type="predicted"/>
<dbReference type="Pfam" id="PF00129">
    <property type="entry name" value="MHC_I"/>
    <property type="match status" value="1"/>
</dbReference>
<keyword evidence="7" id="KW-1185">Reference proteome</keyword>
<dbReference type="GO" id="GO:0005102">
    <property type="term" value="F:signaling receptor binding"/>
    <property type="evidence" value="ECO:0007669"/>
    <property type="project" value="TreeGrafter"/>
</dbReference>
<dbReference type="GO" id="GO:0002486">
    <property type="term" value="P:antigen processing and presentation of endogenous peptide antigen via MHC class I via ER pathway, TAP-independent"/>
    <property type="evidence" value="ECO:0007669"/>
    <property type="project" value="TreeGrafter"/>
</dbReference>
<evidence type="ECO:0000256" key="4">
    <source>
        <dbReference type="ARBA" id="ARBA00023319"/>
    </source>
</evidence>
<dbReference type="InterPro" id="IPR050208">
    <property type="entry name" value="MHC_class-I_related"/>
</dbReference>
<evidence type="ECO:0000313" key="7">
    <source>
        <dbReference type="Proteomes" id="UP000694906"/>
    </source>
</evidence>
<accession>A0AAX6P9S7</accession>
<reference evidence="8" key="1">
    <citation type="submission" date="2025-08" db="UniProtKB">
        <authorList>
            <consortium name="RefSeq"/>
        </authorList>
    </citation>
    <scope>IDENTIFICATION</scope>
</reference>
<evidence type="ECO:0000256" key="3">
    <source>
        <dbReference type="ARBA" id="ARBA00023180"/>
    </source>
</evidence>
<dbReference type="GO" id="GO:0002250">
    <property type="term" value="P:adaptive immune response"/>
    <property type="evidence" value="ECO:0007669"/>
    <property type="project" value="UniProtKB-KW"/>
</dbReference>
<keyword evidence="5" id="KW-0732">Signal</keyword>
<dbReference type="GO" id="GO:0012505">
    <property type="term" value="C:endomembrane system"/>
    <property type="evidence" value="ECO:0007669"/>
    <property type="project" value="UniProtKB-SubCell"/>
</dbReference>
<feature type="domain" description="MHC class I-like antigen recognition-like" evidence="6">
    <location>
        <begin position="25"/>
        <end position="115"/>
    </location>
</feature>
<dbReference type="InterPro" id="IPR011161">
    <property type="entry name" value="MHC_I-like_Ag-recog"/>
</dbReference>
<feature type="chain" id="PRO_5043892847" evidence="5">
    <location>
        <begin position="25"/>
        <end position="116"/>
    </location>
</feature>
<feature type="signal peptide" evidence="5">
    <location>
        <begin position="1"/>
        <end position="24"/>
    </location>
</feature>
<protein>
    <submittedName>
        <fullName evidence="8">Saoe class I histocompatibility antigen, A alpha chain</fullName>
    </submittedName>
</protein>
<dbReference type="GO" id="GO:0001916">
    <property type="term" value="P:positive regulation of T cell mediated cytotoxicity"/>
    <property type="evidence" value="ECO:0007669"/>
    <property type="project" value="TreeGrafter"/>
</dbReference>
<sequence>MGVMAPRALLLLLSGVLVLPETRAGSHSMRYFDIAVSRPGQGEPRFMSVGYVDDTQFVRFDSDAASPRVEPRAAWMERVDQAYWDRETRRAKGNAQVYRVNLQTALRYYNQTEAGE</sequence>
<dbReference type="PANTHER" id="PTHR16675">
    <property type="entry name" value="MHC CLASS I-RELATED"/>
    <property type="match status" value="1"/>
</dbReference>
<keyword evidence="2" id="KW-1064">Adaptive immunity</keyword>
<dbReference type="FunFam" id="3.30.500.10:FF:000013">
    <property type="entry name" value="Histocompatibility 2, blastocyst"/>
    <property type="match status" value="1"/>
</dbReference>
<dbReference type="GeneID" id="101721938"/>
<name>A0AAX6P9S7_HETGA</name>
<dbReference type="GO" id="GO:0005615">
    <property type="term" value="C:extracellular space"/>
    <property type="evidence" value="ECO:0007669"/>
    <property type="project" value="TreeGrafter"/>
</dbReference>
<dbReference type="SUPFAM" id="SSF54452">
    <property type="entry name" value="MHC antigen-recognition domain"/>
    <property type="match status" value="1"/>
</dbReference>
<organism evidence="7 8">
    <name type="scientific">Heterocephalus glaber</name>
    <name type="common">Naked mole rat</name>
    <dbReference type="NCBI Taxonomy" id="10181"/>
    <lineage>
        <taxon>Eukaryota</taxon>
        <taxon>Metazoa</taxon>
        <taxon>Chordata</taxon>
        <taxon>Craniata</taxon>
        <taxon>Vertebrata</taxon>
        <taxon>Euteleostomi</taxon>
        <taxon>Mammalia</taxon>
        <taxon>Eutheria</taxon>
        <taxon>Euarchontoglires</taxon>
        <taxon>Glires</taxon>
        <taxon>Rodentia</taxon>
        <taxon>Hystricomorpha</taxon>
        <taxon>Bathyergidae</taxon>
        <taxon>Heterocephalus</taxon>
    </lineage>
</organism>
<keyword evidence="3" id="KW-0325">Glycoprotein</keyword>
<keyword evidence="2" id="KW-0391">Immunity</keyword>
<comment type="subcellular location">
    <subcellularLocation>
        <location evidence="1">Endomembrane system</location>
    </subcellularLocation>
</comment>
<dbReference type="PANTHER" id="PTHR16675:SF270">
    <property type="entry name" value="HLA CLASS I HISTOCOMPATIBILITY ANTIGEN, B ALPHA CHAIN"/>
    <property type="match status" value="1"/>
</dbReference>
<dbReference type="InterPro" id="IPR037055">
    <property type="entry name" value="MHC_I-like_Ag-recog_sf"/>
</dbReference>
<evidence type="ECO:0000256" key="5">
    <source>
        <dbReference type="SAM" id="SignalP"/>
    </source>
</evidence>
<dbReference type="GO" id="GO:0042605">
    <property type="term" value="F:peptide antigen binding"/>
    <property type="evidence" value="ECO:0007669"/>
    <property type="project" value="TreeGrafter"/>
</dbReference>